<sequence>MEGKELTNIGAPLKKVKQEISKTELSFLSEMPQYFAPEAQETIRSREQKQAHCRVYQRKRSELRWWFLAYMYKAPLQAEHVVMNER</sequence>
<name>A0A5B7GZX8_PORTR</name>
<evidence type="ECO:0000313" key="1">
    <source>
        <dbReference type="EMBL" id="MPC63199.1"/>
    </source>
</evidence>
<proteinExistence type="predicted"/>
<evidence type="ECO:0000313" key="2">
    <source>
        <dbReference type="Proteomes" id="UP000324222"/>
    </source>
</evidence>
<dbReference type="EMBL" id="VSRR010020522">
    <property type="protein sequence ID" value="MPC63199.1"/>
    <property type="molecule type" value="Genomic_DNA"/>
</dbReference>
<accession>A0A5B7GZX8</accession>
<reference evidence="1 2" key="1">
    <citation type="submission" date="2019-05" db="EMBL/GenBank/DDBJ databases">
        <title>Another draft genome of Portunus trituberculatus and its Hox gene families provides insights of decapod evolution.</title>
        <authorList>
            <person name="Jeong J.-H."/>
            <person name="Song I."/>
            <person name="Kim S."/>
            <person name="Choi T."/>
            <person name="Kim D."/>
            <person name="Ryu S."/>
            <person name="Kim W."/>
        </authorList>
    </citation>
    <scope>NUCLEOTIDE SEQUENCE [LARGE SCALE GENOMIC DNA]</scope>
    <source>
        <tissue evidence="1">Muscle</tissue>
    </source>
</reference>
<dbReference type="Proteomes" id="UP000324222">
    <property type="component" value="Unassembled WGS sequence"/>
</dbReference>
<dbReference type="AlphaFoldDB" id="A0A5B7GZX8"/>
<keyword evidence="2" id="KW-1185">Reference proteome</keyword>
<protein>
    <submittedName>
        <fullName evidence="1">Uncharacterized protein</fullName>
    </submittedName>
</protein>
<gene>
    <name evidence="1" type="ORF">E2C01_057293</name>
</gene>
<comment type="caution">
    <text evidence="1">The sequence shown here is derived from an EMBL/GenBank/DDBJ whole genome shotgun (WGS) entry which is preliminary data.</text>
</comment>
<organism evidence="1 2">
    <name type="scientific">Portunus trituberculatus</name>
    <name type="common">Swimming crab</name>
    <name type="synonym">Neptunus trituberculatus</name>
    <dbReference type="NCBI Taxonomy" id="210409"/>
    <lineage>
        <taxon>Eukaryota</taxon>
        <taxon>Metazoa</taxon>
        <taxon>Ecdysozoa</taxon>
        <taxon>Arthropoda</taxon>
        <taxon>Crustacea</taxon>
        <taxon>Multicrustacea</taxon>
        <taxon>Malacostraca</taxon>
        <taxon>Eumalacostraca</taxon>
        <taxon>Eucarida</taxon>
        <taxon>Decapoda</taxon>
        <taxon>Pleocyemata</taxon>
        <taxon>Brachyura</taxon>
        <taxon>Eubrachyura</taxon>
        <taxon>Portunoidea</taxon>
        <taxon>Portunidae</taxon>
        <taxon>Portuninae</taxon>
        <taxon>Portunus</taxon>
    </lineage>
</organism>